<dbReference type="Gene3D" id="2.30.330.10">
    <property type="entry name" value="SpoA-like"/>
    <property type="match status" value="1"/>
</dbReference>
<evidence type="ECO:0000313" key="4">
    <source>
        <dbReference type="Proteomes" id="UP001431784"/>
    </source>
</evidence>
<comment type="caution">
    <text evidence="3">The sequence shown here is derived from an EMBL/GenBank/DDBJ whole genome shotgun (WGS) entry which is preliminary data.</text>
</comment>
<name>A0ABT5TDW7_9RHOB</name>
<feature type="region of interest" description="Disordered" evidence="1">
    <location>
        <begin position="326"/>
        <end position="384"/>
    </location>
</feature>
<evidence type="ECO:0000313" key="3">
    <source>
        <dbReference type="EMBL" id="MDD7973317.1"/>
    </source>
</evidence>
<organism evidence="3 4">
    <name type="scientific">Roseinatronobacter alkalisoli</name>
    <dbReference type="NCBI Taxonomy" id="3028235"/>
    <lineage>
        <taxon>Bacteria</taxon>
        <taxon>Pseudomonadati</taxon>
        <taxon>Pseudomonadota</taxon>
        <taxon>Alphaproteobacteria</taxon>
        <taxon>Rhodobacterales</taxon>
        <taxon>Paracoccaceae</taxon>
        <taxon>Roseinatronobacter</taxon>
    </lineage>
</organism>
<dbReference type="RefSeq" id="WP_274353987.1">
    <property type="nucleotide sequence ID" value="NZ_JAQZSM010000030.1"/>
</dbReference>
<dbReference type="InterPro" id="IPR036429">
    <property type="entry name" value="SpoA-like_sf"/>
</dbReference>
<feature type="region of interest" description="Disordered" evidence="1">
    <location>
        <begin position="1"/>
        <end position="26"/>
    </location>
</feature>
<proteinExistence type="predicted"/>
<evidence type="ECO:0000256" key="1">
    <source>
        <dbReference type="SAM" id="MobiDB-lite"/>
    </source>
</evidence>
<accession>A0ABT5TDW7</accession>
<dbReference type="EMBL" id="JAQZSM010000030">
    <property type="protein sequence ID" value="MDD7973317.1"/>
    <property type="molecule type" value="Genomic_DNA"/>
</dbReference>
<gene>
    <name evidence="3" type="ORF">PUT78_19780</name>
</gene>
<dbReference type="InterPro" id="IPR001543">
    <property type="entry name" value="FliN-like_C"/>
</dbReference>
<dbReference type="SUPFAM" id="SSF101801">
    <property type="entry name" value="Surface presentation of antigens (SPOA)"/>
    <property type="match status" value="1"/>
</dbReference>
<keyword evidence="3" id="KW-0282">Flagellum</keyword>
<keyword evidence="3" id="KW-0969">Cilium</keyword>
<keyword evidence="3" id="KW-0966">Cell projection</keyword>
<protein>
    <submittedName>
        <fullName evidence="3">FliM/FliN family flagellar motor C-terminal domain-containing protein</fullName>
    </submittedName>
</protein>
<feature type="compositionally biased region" description="Low complexity" evidence="1">
    <location>
        <begin position="364"/>
        <end position="377"/>
    </location>
</feature>
<dbReference type="Pfam" id="PF01052">
    <property type="entry name" value="FliMN_C"/>
    <property type="match status" value="1"/>
</dbReference>
<evidence type="ECO:0000259" key="2">
    <source>
        <dbReference type="Pfam" id="PF01052"/>
    </source>
</evidence>
<sequence length="384" mass="41302">MDQAEAEHTNRADRQTPLERMTARARKAANARSAAFEGAIRVAFGRMARSRRGLDAVAKTVMMYPASLAEVVELTEPGMFLSLLEGPEDRIGLVLMCPNMMAGLVEAVTTGRVGEGAPAPRKPTRTDAALLAPLIDRFFQQIVARLEAAPQCDQFAGYVYGSFLDDPRPLGVLLEDVTYQILKLRVKFVETSRQGELYLILPDIAFVPDGTGPDDTADAAWATRLEAAVSTSEVQLDAVLCRIQMKLSAVSTLSCGDVLCLPESALEALSLETLDGRAIAQARLGQARGQRALRLTTRPGDMPDDADIPFTLPTSAARVLQVGVVPEDSTPRSEETADEMLAGFTPPGDFSQTGAFTQPDAMSPLDEGLLLDEGGPPDTREEPE</sequence>
<keyword evidence="4" id="KW-1185">Reference proteome</keyword>
<feature type="compositionally biased region" description="Basic and acidic residues" evidence="1">
    <location>
        <begin position="1"/>
        <end position="17"/>
    </location>
</feature>
<reference evidence="3" key="1">
    <citation type="submission" date="2023-02" db="EMBL/GenBank/DDBJ databases">
        <title>Description of Roseinatronobacter alkalisoli sp. nov., an alkaliphilic bacerium isolated from soda soil.</title>
        <authorList>
            <person name="Wei W."/>
        </authorList>
    </citation>
    <scope>NUCLEOTIDE SEQUENCE</scope>
    <source>
        <strain evidence="3">HJB301</strain>
    </source>
</reference>
<feature type="domain" description="Flagellar motor switch protein FliN-like C-terminal" evidence="2">
    <location>
        <begin position="229"/>
        <end position="296"/>
    </location>
</feature>
<dbReference type="Proteomes" id="UP001431784">
    <property type="component" value="Unassembled WGS sequence"/>
</dbReference>